<name>A0AAN6LUF1_9PLEO</name>
<keyword evidence="2" id="KW-1185">Reference proteome</keyword>
<reference evidence="1 2" key="1">
    <citation type="submission" date="2021-02" db="EMBL/GenBank/DDBJ databases">
        <title>Genome assembly of Pseudopithomyces chartarum.</title>
        <authorList>
            <person name="Jauregui R."/>
            <person name="Singh J."/>
            <person name="Voisey C."/>
        </authorList>
    </citation>
    <scope>NUCLEOTIDE SEQUENCE [LARGE SCALE GENOMIC DNA]</scope>
    <source>
        <strain evidence="1 2">AGR01</strain>
    </source>
</reference>
<proteinExistence type="predicted"/>
<dbReference type="EMBL" id="WVTA01000013">
    <property type="protein sequence ID" value="KAK3202950.1"/>
    <property type="molecule type" value="Genomic_DNA"/>
</dbReference>
<protein>
    <submittedName>
        <fullName evidence="1">Uncharacterized protein</fullName>
    </submittedName>
</protein>
<comment type="caution">
    <text evidence="1">The sequence shown here is derived from an EMBL/GenBank/DDBJ whole genome shotgun (WGS) entry which is preliminary data.</text>
</comment>
<evidence type="ECO:0000313" key="1">
    <source>
        <dbReference type="EMBL" id="KAK3202950.1"/>
    </source>
</evidence>
<gene>
    <name evidence="1" type="ORF">GRF29_154g1328076</name>
</gene>
<sequence length="536" mass="60851">MEKQEVSKLSTAELSDYTNGCLSAQFREWSIDEQDSMDGILRTLDLSYIDEILSSPPPELIISSADRLLIQEANRKVCETDPIMKSIFDLPTTPCSQSVANRSDFEYAGDKLDPSSLNDRDQMTFFKSISSVDLDKEGALEHQIHPIFGWKNWQTPLNIDFDTSRAKDAWTAMAPAFILATKMLTSSATEGFWHQLMCGVLVKDEFPPYLAPCHLDQDPEFLRTSFKKLLRGLQDRVKFFWEVGSEVHGRCAMGGSGHFLNRIDPALFHEIAQRCNIHRPATRAFGGKNLSACIGINPKYLRVVLSTPFDRNGSVNVNARLHLGLAVVLCHELCHAIWLLRNIPSDKYPDIPAREELVFATDFTAEMGASFENYLWRGAIVEPNILSNFARKMRVQRWEFSLLFPTFYVALEDSFAEALFREKTWEEWDDFIAAMPRPTGQPSEFFAIRYLRSGPFTNSLDLVTYRNGVAIDKAHECLNLERGPAGRDVEVWFREVRAQDMADACATGRWKMVKSKCSVRGHFGSTLVRVDTQEPT</sequence>
<accession>A0AAN6LUF1</accession>
<dbReference type="Proteomes" id="UP001280581">
    <property type="component" value="Unassembled WGS sequence"/>
</dbReference>
<dbReference type="AlphaFoldDB" id="A0AAN6LUF1"/>
<organism evidence="1 2">
    <name type="scientific">Pseudopithomyces chartarum</name>
    <dbReference type="NCBI Taxonomy" id="1892770"/>
    <lineage>
        <taxon>Eukaryota</taxon>
        <taxon>Fungi</taxon>
        <taxon>Dikarya</taxon>
        <taxon>Ascomycota</taxon>
        <taxon>Pezizomycotina</taxon>
        <taxon>Dothideomycetes</taxon>
        <taxon>Pleosporomycetidae</taxon>
        <taxon>Pleosporales</taxon>
        <taxon>Massarineae</taxon>
        <taxon>Didymosphaeriaceae</taxon>
        <taxon>Pseudopithomyces</taxon>
    </lineage>
</organism>
<evidence type="ECO:0000313" key="2">
    <source>
        <dbReference type="Proteomes" id="UP001280581"/>
    </source>
</evidence>